<reference evidence="2" key="2">
    <citation type="submission" date="2023-05" db="EMBL/GenBank/DDBJ databases">
        <authorList>
            <consortium name="Lawrence Berkeley National Laboratory"/>
            <person name="Steindorff A."/>
            <person name="Hensen N."/>
            <person name="Bonometti L."/>
            <person name="Westerberg I."/>
            <person name="Brannstrom I.O."/>
            <person name="Guillou S."/>
            <person name="Cros-Aarteil S."/>
            <person name="Calhoun S."/>
            <person name="Haridas S."/>
            <person name="Kuo A."/>
            <person name="Mondo S."/>
            <person name="Pangilinan J."/>
            <person name="Riley R."/>
            <person name="Labutti K."/>
            <person name="Andreopoulos B."/>
            <person name="Lipzen A."/>
            <person name="Chen C."/>
            <person name="Yanf M."/>
            <person name="Daum C."/>
            <person name="Ng V."/>
            <person name="Clum A."/>
            <person name="Ohm R."/>
            <person name="Martin F."/>
            <person name="Silar P."/>
            <person name="Natvig D."/>
            <person name="Lalanne C."/>
            <person name="Gautier V."/>
            <person name="Ament-Velasquez S.L."/>
            <person name="Kruys A."/>
            <person name="Hutchinson M.I."/>
            <person name="Powell A.J."/>
            <person name="Barry K."/>
            <person name="Miller A.N."/>
            <person name="Grigoriev I.V."/>
            <person name="Debuchy R."/>
            <person name="Gladieux P."/>
            <person name="Thoren M.H."/>
            <person name="Johannesson H."/>
        </authorList>
    </citation>
    <scope>NUCLEOTIDE SEQUENCE</scope>
    <source>
        <strain evidence="2">CBS 757.83</strain>
    </source>
</reference>
<keyword evidence="3" id="KW-1185">Reference proteome</keyword>
<dbReference type="SUPFAM" id="SSF56112">
    <property type="entry name" value="Protein kinase-like (PK-like)"/>
    <property type="match status" value="1"/>
</dbReference>
<dbReference type="Pfam" id="PF01636">
    <property type="entry name" value="APH"/>
    <property type="match status" value="1"/>
</dbReference>
<sequence>MPANHALLPGDAEEDGLAPFGPILAVVRLDKAAERAIELWSSKHPKDPRPRPPVVGAPIHGSYHILFPLVFNDRGTRWLLKVPIDGIPGHWNNLCADALESEAQTMQLIRKHTSIPVPDVFGYSTTLDNDLGCPHIWLSFIDGVSLDDFWFAEPQDMSEEDRHRRRTRVLRSVASAMVQLSKFSFNEGGQLVFESDGRLSGVARRRELDVIECERRLEHGEYMPAYFSSGPYKTAGQFYTSSLHRQVPDSEFLLGQRRLLHFFLVCVDDFFTADRQSFVVTHPDLDLQNFIVSPQGDLVGIIDWDGVGAWPKSLGNLRYPSWLTRDWDPGMYGYGSDGVLHDAEMREDSPQTLARCREVYCDAIREALAEDRIGGHSQAYHTGATLITENLHIAATNPVGRGNILRKIVQEIAKLAEVPCSDEEFLYMELCHSFGHGEGKLREGVLGALRTGLTKLLQNESL</sequence>
<dbReference type="AlphaFoldDB" id="A0AAN6QDV7"/>
<dbReference type="InterPro" id="IPR002575">
    <property type="entry name" value="Aminoglycoside_PTrfase"/>
</dbReference>
<reference evidence="2" key="1">
    <citation type="journal article" date="2023" name="Mol. Phylogenet. Evol.">
        <title>Genome-scale phylogeny and comparative genomics of the fungal order Sordariales.</title>
        <authorList>
            <person name="Hensen N."/>
            <person name="Bonometti L."/>
            <person name="Westerberg I."/>
            <person name="Brannstrom I.O."/>
            <person name="Guillou S."/>
            <person name="Cros-Aarteil S."/>
            <person name="Calhoun S."/>
            <person name="Haridas S."/>
            <person name="Kuo A."/>
            <person name="Mondo S."/>
            <person name="Pangilinan J."/>
            <person name="Riley R."/>
            <person name="LaButti K."/>
            <person name="Andreopoulos B."/>
            <person name="Lipzen A."/>
            <person name="Chen C."/>
            <person name="Yan M."/>
            <person name="Daum C."/>
            <person name="Ng V."/>
            <person name="Clum A."/>
            <person name="Steindorff A."/>
            <person name="Ohm R.A."/>
            <person name="Martin F."/>
            <person name="Silar P."/>
            <person name="Natvig D.O."/>
            <person name="Lalanne C."/>
            <person name="Gautier V."/>
            <person name="Ament-Velasquez S.L."/>
            <person name="Kruys A."/>
            <person name="Hutchinson M.I."/>
            <person name="Powell A.J."/>
            <person name="Barry K."/>
            <person name="Miller A.N."/>
            <person name="Grigoriev I.V."/>
            <person name="Debuchy R."/>
            <person name="Gladieux P."/>
            <person name="Hiltunen Thoren M."/>
            <person name="Johannesson H."/>
        </authorList>
    </citation>
    <scope>NUCLEOTIDE SEQUENCE</scope>
    <source>
        <strain evidence="2">CBS 757.83</strain>
    </source>
</reference>
<accession>A0AAN6QDV7</accession>
<protein>
    <recommendedName>
        <fullName evidence="1">Aminoglycoside phosphotransferase domain-containing protein</fullName>
    </recommendedName>
</protein>
<dbReference type="Proteomes" id="UP001305647">
    <property type="component" value="Unassembled WGS sequence"/>
</dbReference>
<organism evidence="2 3">
    <name type="scientific">Parathielavia hyrcaniae</name>
    <dbReference type="NCBI Taxonomy" id="113614"/>
    <lineage>
        <taxon>Eukaryota</taxon>
        <taxon>Fungi</taxon>
        <taxon>Dikarya</taxon>
        <taxon>Ascomycota</taxon>
        <taxon>Pezizomycotina</taxon>
        <taxon>Sordariomycetes</taxon>
        <taxon>Sordariomycetidae</taxon>
        <taxon>Sordariales</taxon>
        <taxon>Chaetomiaceae</taxon>
        <taxon>Parathielavia</taxon>
    </lineage>
</organism>
<dbReference type="PANTHER" id="PTHR21310">
    <property type="entry name" value="AMINOGLYCOSIDE PHOSPHOTRANSFERASE-RELATED-RELATED"/>
    <property type="match status" value="1"/>
</dbReference>
<dbReference type="InterPro" id="IPR051678">
    <property type="entry name" value="AGP_Transferase"/>
</dbReference>
<proteinExistence type="predicted"/>
<feature type="domain" description="Aminoglycoside phosphotransferase" evidence="1">
    <location>
        <begin position="96"/>
        <end position="307"/>
    </location>
</feature>
<gene>
    <name evidence="2" type="ORF">N658DRAFT_37072</name>
</gene>
<dbReference type="PANTHER" id="PTHR21310:SF51">
    <property type="entry name" value="AMINOGLYCOSIDE PHOSPHOTRANSFERASE DOMAIN-CONTAINING PROTEIN"/>
    <property type="match status" value="1"/>
</dbReference>
<comment type="caution">
    <text evidence="2">The sequence shown here is derived from an EMBL/GenBank/DDBJ whole genome shotgun (WGS) entry which is preliminary data.</text>
</comment>
<dbReference type="EMBL" id="MU863624">
    <property type="protein sequence ID" value="KAK4106969.1"/>
    <property type="molecule type" value="Genomic_DNA"/>
</dbReference>
<evidence type="ECO:0000313" key="3">
    <source>
        <dbReference type="Proteomes" id="UP001305647"/>
    </source>
</evidence>
<dbReference type="Gene3D" id="3.90.1200.10">
    <property type="match status" value="1"/>
</dbReference>
<evidence type="ECO:0000259" key="1">
    <source>
        <dbReference type="Pfam" id="PF01636"/>
    </source>
</evidence>
<dbReference type="InterPro" id="IPR011009">
    <property type="entry name" value="Kinase-like_dom_sf"/>
</dbReference>
<name>A0AAN6QDV7_9PEZI</name>
<evidence type="ECO:0000313" key="2">
    <source>
        <dbReference type="EMBL" id="KAK4106969.1"/>
    </source>
</evidence>